<evidence type="ECO:0000313" key="1">
    <source>
        <dbReference type="EMBL" id="STR00029.1"/>
    </source>
</evidence>
<organism evidence="1 2">
    <name type="scientific">Kingella potus</name>
    <dbReference type="NCBI Taxonomy" id="265175"/>
    <lineage>
        <taxon>Bacteria</taxon>
        <taxon>Pseudomonadati</taxon>
        <taxon>Pseudomonadota</taxon>
        <taxon>Betaproteobacteria</taxon>
        <taxon>Neisseriales</taxon>
        <taxon>Neisseriaceae</taxon>
        <taxon>Kingella</taxon>
    </lineage>
</organism>
<keyword evidence="2" id="KW-1185">Reference proteome</keyword>
<accession>A0A377QYT5</accession>
<sequence>MCFQTAFSNVIVCLNTKNAAQAHSIRIMAALRTVCGRPYDMCLYHFAI</sequence>
<reference evidence="1 2" key="1">
    <citation type="submission" date="2018-06" db="EMBL/GenBank/DDBJ databases">
        <authorList>
            <consortium name="Pathogen Informatics"/>
            <person name="Doyle S."/>
        </authorList>
    </citation>
    <scope>NUCLEOTIDE SEQUENCE [LARGE SCALE GENOMIC DNA]</scope>
    <source>
        <strain evidence="1 2">NCTC13336</strain>
    </source>
</reference>
<evidence type="ECO:0000313" key="2">
    <source>
        <dbReference type="Proteomes" id="UP000254293"/>
    </source>
</evidence>
<name>A0A377QYT5_9NEIS</name>
<proteinExistence type="predicted"/>
<gene>
    <name evidence="1" type="ORF">NCTC13336_00219</name>
</gene>
<protein>
    <submittedName>
        <fullName evidence="1">Uncharacterized protein</fullName>
    </submittedName>
</protein>
<dbReference type="Proteomes" id="UP000254293">
    <property type="component" value="Unassembled WGS sequence"/>
</dbReference>
<dbReference type="AlphaFoldDB" id="A0A377QYT5"/>
<dbReference type="EMBL" id="UGJJ01000001">
    <property type="protein sequence ID" value="STR00029.1"/>
    <property type="molecule type" value="Genomic_DNA"/>
</dbReference>